<dbReference type="AlphaFoldDB" id="W2KFG3"/>
<proteinExistence type="predicted"/>
<gene>
    <name evidence="2" type="ORF">L917_16137</name>
</gene>
<sequence length="59" mass="6602">SLCHHSSTSHEAAHKAVDTEEERPTAKQKQGQEVQPLATTLAGIQETPYMLPEMRYNPQ</sequence>
<feature type="compositionally biased region" description="Polar residues" evidence="1">
    <location>
        <begin position="1"/>
        <end position="10"/>
    </location>
</feature>
<dbReference type="EMBL" id="KI681923">
    <property type="protein sequence ID" value="ETL83986.1"/>
    <property type="molecule type" value="Genomic_DNA"/>
</dbReference>
<organism evidence="2">
    <name type="scientific">Phytophthora nicotianae</name>
    <name type="common">Potato buckeye rot agent</name>
    <name type="synonym">Phytophthora parasitica</name>
    <dbReference type="NCBI Taxonomy" id="4792"/>
    <lineage>
        <taxon>Eukaryota</taxon>
        <taxon>Sar</taxon>
        <taxon>Stramenopiles</taxon>
        <taxon>Oomycota</taxon>
        <taxon>Peronosporomycetes</taxon>
        <taxon>Peronosporales</taxon>
        <taxon>Peronosporaceae</taxon>
        <taxon>Phytophthora</taxon>
    </lineage>
</organism>
<feature type="compositionally biased region" description="Basic and acidic residues" evidence="1">
    <location>
        <begin position="11"/>
        <end position="25"/>
    </location>
</feature>
<protein>
    <submittedName>
        <fullName evidence="2">Uncharacterized protein</fullName>
    </submittedName>
</protein>
<dbReference type="Proteomes" id="UP000054423">
    <property type="component" value="Unassembled WGS sequence"/>
</dbReference>
<name>W2KFG3_PHYNI</name>
<reference evidence="2" key="1">
    <citation type="submission" date="2013-11" db="EMBL/GenBank/DDBJ databases">
        <title>The Genome Sequence of Phytophthora parasitica CHvinca01.</title>
        <authorList>
            <consortium name="The Broad Institute Genomics Platform"/>
            <person name="Russ C."/>
            <person name="Tyler B."/>
            <person name="Panabieres F."/>
            <person name="Shan W."/>
            <person name="Tripathy S."/>
            <person name="Grunwald N."/>
            <person name="Machado M."/>
            <person name="Johnson C.S."/>
            <person name="Arredondo F."/>
            <person name="Hong C."/>
            <person name="Coffey M."/>
            <person name="Young S.K."/>
            <person name="Zeng Q."/>
            <person name="Gargeya S."/>
            <person name="Fitzgerald M."/>
            <person name="Abouelleil A."/>
            <person name="Alvarado L."/>
            <person name="Chapman S.B."/>
            <person name="Gainer-Dewar J."/>
            <person name="Goldberg J."/>
            <person name="Griggs A."/>
            <person name="Gujja S."/>
            <person name="Hansen M."/>
            <person name="Howarth C."/>
            <person name="Imamovic A."/>
            <person name="Ireland A."/>
            <person name="Larimer J."/>
            <person name="McCowan C."/>
            <person name="Murphy C."/>
            <person name="Pearson M."/>
            <person name="Poon T.W."/>
            <person name="Priest M."/>
            <person name="Roberts A."/>
            <person name="Saif S."/>
            <person name="Shea T."/>
            <person name="Sykes S."/>
            <person name="Wortman J."/>
            <person name="Nusbaum C."/>
            <person name="Birren B."/>
        </authorList>
    </citation>
    <scope>NUCLEOTIDE SEQUENCE [LARGE SCALE GENOMIC DNA]</scope>
    <source>
        <strain evidence="2">CHvinca01</strain>
    </source>
</reference>
<feature type="region of interest" description="Disordered" evidence="1">
    <location>
        <begin position="1"/>
        <end position="36"/>
    </location>
</feature>
<evidence type="ECO:0000256" key="1">
    <source>
        <dbReference type="SAM" id="MobiDB-lite"/>
    </source>
</evidence>
<feature type="non-terminal residue" evidence="2">
    <location>
        <position position="1"/>
    </location>
</feature>
<accession>W2KFG3</accession>
<evidence type="ECO:0000313" key="2">
    <source>
        <dbReference type="EMBL" id="ETL83986.1"/>
    </source>
</evidence>